<accession>A0A6I6DC37</accession>
<proteinExistence type="inferred from homology"/>
<dbReference type="GO" id="GO:0009847">
    <property type="term" value="P:spore germination"/>
    <property type="evidence" value="ECO:0007669"/>
    <property type="project" value="InterPro"/>
</dbReference>
<evidence type="ECO:0008006" key="12">
    <source>
        <dbReference type="Google" id="ProtNLM"/>
    </source>
</evidence>
<evidence type="ECO:0000256" key="4">
    <source>
        <dbReference type="ARBA" id="ARBA00022729"/>
    </source>
</evidence>
<dbReference type="Pfam" id="PF05504">
    <property type="entry name" value="Spore_GerAC"/>
    <property type="match status" value="1"/>
</dbReference>
<evidence type="ECO:0000256" key="6">
    <source>
        <dbReference type="ARBA" id="ARBA00023139"/>
    </source>
</evidence>
<dbReference type="AlphaFoldDB" id="A0A6I6DC37"/>
<organism evidence="10 11">
    <name type="scientific">Candidatus Syntrophocurvum alkaliphilum</name>
    <dbReference type="NCBI Taxonomy" id="2293317"/>
    <lineage>
        <taxon>Bacteria</taxon>
        <taxon>Bacillati</taxon>
        <taxon>Bacillota</taxon>
        <taxon>Clostridia</taxon>
        <taxon>Eubacteriales</taxon>
        <taxon>Syntrophomonadaceae</taxon>
        <taxon>Candidatus Syntrophocurvum</taxon>
    </lineage>
</organism>
<dbReference type="GO" id="GO:0016020">
    <property type="term" value="C:membrane"/>
    <property type="evidence" value="ECO:0007669"/>
    <property type="project" value="UniProtKB-SubCell"/>
</dbReference>
<dbReference type="PANTHER" id="PTHR35789">
    <property type="entry name" value="SPORE GERMINATION PROTEIN B3"/>
    <property type="match status" value="1"/>
</dbReference>
<evidence type="ECO:0000256" key="1">
    <source>
        <dbReference type="ARBA" id="ARBA00004635"/>
    </source>
</evidence>
<dbReference type="InterPro" id="IPR038501">
    <property type="entry name" value="Spore_GerAC_C_sf"/>
</dbReference>
<keyword evidence="4" id="KW-0732">Signal</keyword>
<evidence type="ECO:0000256" key="2">
    <source>
        <dbReference type="ARBA" id="ARBA00007886"/>
    </source>
</evidence>
<feature type="domain" description="Spore germination protein N-terminal" evidence="9">
    <location>
        <begin position="22"/>
        <end position="191"/>
    </location>
</feature>
<dbReference type="NCBIfam" id="TIGR02887">
    <property type="entry name" value="spore_ger_x_C"/>
    <property type="match status" value="1"/>
</dbReference>
<name>A0A6I6DC37_9FIRM</name>
<feature type="domain" description="Spore germination GerAC-like C-terminal" evidence="8">
    <location>
        <begin position="199"/>
        <end position="361"/>
    </location>
</feature>
<evidence type="ECO:0000313" key="10">
    <source>
        <dbReference type="EMBL" id="QGT98730.1"/>
    </source>
</evidence>
<gene>
    <name evidence="10" type="ORF">SYNTR_0137</name>
</gene>
<comment type="subcellular location">
    <subcellularLocation>
        <location evidence="1">Membrane</location>
        <topology evidence="1">Lipid-anchor</topology>
    </subcellularLocation>
</comment>
<dbReference type="InterPro" id="IPR057336">
    <property type="entry name" value="GerAC_N"/>
</dbReference>
<dbReference type="Proteomes" id="UP000426444">
    <property type="component" value="Chromosome"/>
</dbReference>
<dbReference type="PROSITE" id="PS51257">
    <property type="entry name" value="PROKAR_LIPOPROTEIN"/>
    <property type="match status" value="1"/>
</dbReference>
<keyword evidence="6" id="KW-0564">Palmitate</keyword>
<evidence type="ECO:0000256" key="7">
    <source>
        <dbReference type="ARBA" id="ARBA00023288"/>
    </source>
</evidence>
<evidence type="ECO:0000259" key="9">
    <source>
        <dbReference type="Pfam" id="PF25198"/>
    </source>
</evidence>
<dbReference type="Gene3D" id="3.30.300.210">
    <property type="entry name" value="Nutrient germinant receptor protein C, domain 3"/>
    <property type="match status" value="1"/>
</dbReference>
<reference evidence="11" key="1">
    <citation type="journal article" date="2019" name="Microbiology">
        <title>Complete Genome Sequence of an Uncultured Bacterium of the Candidate Phylum Bipolaricaulota.</title>
        <authorList>
            <person name="Kadnikov V.V."/>
            <person name="Mardanov A.V."/>
            <person name="Beletsky A.V."/>
            <person name="Frank Y.A."/>
            <person name="Karnachuk O.V."/>
            <person name="Ravin N.V."/>
        </authorList>
    </citation>
    <scope>NUCLEOTIDE SEQUENCE [LARGE SCALE GENOMIC DNA]</scope>
</reference>
<keyword evidence="3" id="KW-0309">Germination</keyword>
<keyword evidence="7" id="KW-0449">Lipoprotein</keyword>
<dbReference type="Pfam" id="PF25198">
    <property type="entry name" value="Spore_GerAC_N"/>
    <property type="match status" value="1"/>
</dbReference>
<evidence type="ECO:0000256" key="5">
    <source>
        <dbReference type="ARBA" id="ARBA00023136"/>
    </source>
</evidence>
<sequence>MYSKLLICIMLPAFIFLSGCWDYKDLNEAIIPIVAAYDISEDKRFNYTVTTFSPNIEPEAERDNIIISKDFLNAGEFRQRLAHTSGRNYVLGRLETIIISEELARKGVGDVFDTLFRTPQIRYSLLLGVVEDRADEFMHFEEKEEKSLGKLLSLMLSVSQMHSFIPTTTLHELGIGINDIGYNPVIPTLKVQNNRVVLSGVAIFKSDKLIDKIDMDETRSLSLLRGIDTFGYIRFVVKEDGKIIDTGTVRGQNSRKVSVKRKDDTFIFTIDIDYEEAELIEHTGTQKINEEHLQKIEKNLAADIKEECEQFIKKMQTVYKFDCIDITRFAQAKWRKEIRDKIDNGFIEDAKINVNVSVDVQLKGETY</sequence>
<keyword evidence="11" id="KW-1185">Reference proteome</keyword>
<dbReference type="InterPro" id="IPR046953">
    <property type="entry name" value="Spore_GerAC-like_C"/>
</dbReference>
<keyword evidence="5" id="KW-0472">Membrane</keyword>
<protein>
    <recommendedName>
        <fullName evidence="12">Spore germination protein GerKC</fullName>
    </recommendedName>
</protein>
<evidence type="ECO:0000256" key="3">
    <source>
        <dbReference type="ARBA" id="ARBA00022544"/>
    </source>
</evidence>
<dbReference type="PANTHER" id="PTHR35789:SF1">
    <property type="entry name" value="SPORE GERMINATION PROTEIN B3"/>
    <property type="match status" value="1"/>
</dbReference>
<dbReference type="KEGG" id="salq:SYNTR_0137"/>
<comment type="similarity">
    <text evidence="2">Belongs to the GerABKC lipoprotein family.</text>
</comment>
<evidence type="ECO:0000313" key="11">
    <source>
        <dbReference type="Proteomes" id="UP000426444"/>
    </source>
</evidence>
<dbReference type="EMBL" id="CP046457">
    <property type="protein sequence ID" value="QGT98730.1"/>
    <property type="molecule type" value="Genomic_DNA"/>
</dbReference>
<dbReference type="InterPro" id="IPR008844">
    <property type="entry name" value="Spore_GerAC-like"/>
</dbReference>
<evidence type="ECO:0000259" key="8">
    <source>
        <dbReference type="Pfam" id="PF05504"/>
    </source>
</evidence>